<dbReference type="Pfam" id="PF01066">
    <property type="entry name" value="CDP-OH_P_transf"/>
    <property type="match status" value="1"/>
</dbReference>
<evidence type="ECO:0000313" key="5">
    <source>
        <dbReference type="Proteomes" id="UP000282321"/>
    </source>
</evidence>
<dbReference type="GO" id="GO:0016020">
    <property type="term" value="C:membrane"/>
    <property type="evidence" value="ECO:0007669"/>
    <property type="project" value="InterPro"/>
</dbReference>
<dbReference type="Proteomes" id="UP000282321">
    <property type="component" value="Unassembled WGS sequence"/>
</dbReference>
<keyword evidence="3" id="KW-0472">Membrane</keyword>
<comment type="caution">
    <text evidence="4">The sequence shown here is derived from an EMBL/GenBank/DDBJ whole genome shotgun (WGS) entry which is preliminary data.</text>
</comment>
<name>A0A660S793_UNCT6</name>
<comment type="similarity">
    <text evidence="2">Belongs to the CDP-alcohol phosphatidyltransferase class-I family.</text>
</comment>
<feature type="transmembrane region" description="Helical" evidence="3">
    <location>
        <begin position="20"/>
        <end position="42"/>
    </location>
</feature>
<keyword evidence="3" id="KW-1133">Transmembrane helix</keyword>
<dbReference type="AlphaFoldDB" id="A0A660S793"/>
<keyword evidence="3" id="KW-0812">Transmembrane</keyword>
<evidence type="ECO:0000256" key="3">
    <source>
        <dbReference type="SAM" id="Phobius"/>
    </source>
</evidence>
<organism evidence="4 5">
    <name type="scientific">candidate division TA06 bacterium</name>
    <dbReference type="NCBI Taxonomy" id="2250710"/>
    <lineage>
        <taxon>Bacteria</taxon>
        <taxon>Bacteria division TA06</taxon>
    </lineage>
</organism>
<protein>
    <submittedName>
        <fullName evidence="4">CDP-alcohol phosphatidyltransferase family protein</fullName>
    </submittedName>
</protein>
<reference evidence="4 5" key="1">
    <citation type="submission" date="2018-06" db="EMBL/GenBank/DDBJ databases">
        <title>Extensive metabolic versatility and redundancy in microbially diverse, dynamic hydrothermal sediments.</title>
        <authorList>
            <person name="Dombrowski N."/>
            <person name="Teske A."/>
            <person name="Baker B.J."/>
        </authorList>
    </citation>
    <scope>NUCLEOTIDE SEQUENCE [LARGE SCALE GENOMIC DNA]</scope>
    <source>
        <strain evidence="4">B35_G9</strain>
    </source>
</reference>
<evidence type="ECO:0000256" key="1">
    <source>
        <dbReference type="ARBA" id="ARBA00022679"/>
    </source>
</evidence>
<dbReference type="PROSITE" id="PS00379">
    <property type="entry name" value="CDP_ALCOHOL_P_TRANSF"/>
    <property type="match status" value="1"/>
</dbReference>
<dbReference type="EMBL" id="QNBC01000069">
    <property type="protein sequence ID" value="RKX65837.1"/>
    <property type="molecule type" value="Genomic_DNA"/>
</dbReference>
<gene>
    <name evidence="4" type="ORF">DRP44_05475</name>
</gene>
<dbReference type="GO" id="GO:0016780">
    <property type="term" value="F:phosphotransferase activity, for other substituted phosphate groups"/>
    <property type="evidence" value="ECO:0007669"/>
    <property type="project" value="InterPro"/>
</dbReference>
<sequence>MLNDKVKNGFRRSVHPVIRLFAAMHITPNMLTLTGVLINILAAYTIAIGRFLTGGIILIVASIFDTFDGELARTTGKITSSGAFLDSISDRYSEFFILGGIGYHFIVTGNNIGIYSTFFAMIGSIMTSYTRARAEGVGIELKGGFFQRPERVLYLVIIILFFSKFLNYGMLLFALLTIFTALQRLIVGFNKIKSIKS</sequence>
<dbReference type="InterPro" id="IPR000462">
    <property type="entry name" value="CDP-OH_P_trans"/>
</dbReference>
<feature type="transmembrane region" description="Helical" evidence="3">
    <location>
        <begin position="112"/>
        <end position="132"/>
    </location>
</feature>
<feature type="transmembrane region" description="Helical" evidence="3">
    <location>
        <begin position="48"/>
        <end position="67"/>
    </location>
</feature>
<feature type="transmembrane region" description="Helical" evidence="3">
    <location>
        <begin position="152"/>
        <end position="179"/>
    </location>
</feature>
<evidence type="ECO:0000313" key="4">
    <source>
        <dbReference type="EMBL" id="RKX65837.1"/>
    </source>
</evidence>
<dbReference type="InterPro" id="IPR043130">
    <property type="entry name" value="CDP-OH_PTrfase_TM_dom"/>
</dbReference>
<dbReference type="GO" id="GO:0008654">
    <property type="term" value="P:phospholipid biosynthetic process"/>
    <property type="evidence" value="ECO:0007669"/>
    <property type="project" value="InterPro"/>
</dbReference>
<dbReference type="Gene3D" id="1.20.120.1760">
    <property type="match status" value="1"/>
</dbReference>
<accession>A0A660S793</accession>
<proteinExistence type="inferred from homology"/>
<keyword evidence="1 2" id="KW-0808">Transferase</keyword>
<dbReference type="InterPro" id="IPR048254">
    <property type="entry name" value="CDP_ALCOHOL_P_TRANSF_CS"/>
</dbReference>
<evidence type="ECO:0000256" key="2">
    <source>
        <dbReference type="RuleBase" id="RU003750"/>
    </source>
</evidence>